<gene>
    <name evidence="1" type="ORF">H2199_003746</name>
</gene>
<protein>
    <submittedName>
        <fullName evidence="1">Uncharacterized protein</fullName>
    </submittedName>
</protein>
<dbReference type="Proteomes" id="UP001172680">
    <property type="component" value="Unassembled WGS sequence"/>
</dbReference>
<reference evidence="1" key="1">
    <citation type="submission" date="2022-10" db="EMBL/GenBank/DDBJ databases">
        <title>Culturing micro-colonial fungi from biological soil crusts in the Mojave desert and describing Neophaeococcomyces mojavensis, and introducing the new genera and species Taxawa tesnikishii.</title>
        <authorList>
            <person name="Kurbessoian T."/>
            <person name="Stajich J.E."/>
        </authorList>
    </citation>
    <scope>NUCLEOTIDE SEQUENCE</scope>
    <source>
        <strain evidence="1">JES_115</strain>
    </source>
</reference>
<evidence type="ECO:0000313" key="2">
    <source>
        <dbReference type="Proteomes" id="UP001172680"/>
    </source>
</evidence>
<dbReference type="EMBL" id="JAPDRP010000009">
    <property type="protein sequence ID" value="KAJ9644781.1"/>
    <property type="molecule type" value="Genomic_DNA"/>
</dbReference>
<comment type="caution">
    <text evidence="1">The sequence shown here is derived from an EMBL/GenBank/DDBJ whole genome shotgun (WGS) entry which is preliminary data.</text>
</comment>
<proteinExistence type="predicted"/>
<organism evidence="1 2">
    <name type="scientific">Coniosporium tulheliwenetii</name>
    <dbReference type="NCBI Taxonomy" id="3383036"/>
    <lineage>
        <taxon>Eukaryota</taxon>
        <taxon>Fungi</taxon>
        <taxon>Dikarya</taxon>
        <taxon>Ascomycota</taxon>
        <taxon>Pezizomycotina</taxon>
        <taxon>Dothideomycetes</taxon>
        <taxon>Dothideomycetes incertae sedis</taxon>
        <taxon>Coniosporium</taxon>
    </lineage>
</organism>
<evidence type="ECO:0000313" key="1">
    <source>
        <dbReference type="EMBL" id="KAJ9644781.1"/>
    </source>
</evidence>
<name>A0ACC2ZCH5_9PEZI</name>
<sequence>MSPTEEKSFFLYGIGRKPDVLCLGNLVLKDYANPTAPGRHYTHGVLRQVLLMFAASKPALLADRRIAKTRKKVSLHSGLVVDAAEIVDLDLSWASNKKTILAAEAGERVELKDPKGFLNDHVIKDNPKSQQMLRLWLTAPTLKRIVAKFGLRKPRIWMLTGLYELERTRCYMMKSSETGTSAGISSIAVAAMTGVVPVGGGFDLGSGHKLEKQNIALDEPHVWAAQYRQLEASYLHVKNDKKEPKLPETFALYPDVLSEGVLRKGAEDDFNAFTVSLQIGDEHMNETDTSQRRDESEQLINDDEYDKELEEALIDLQDLYMSSNDNEDKNGEGTEEAAEEQEDDEDEENQEL</sequence>
<keyword evidence="2" id="KW-1185">Reference proteome</keyword>
<accession>A0ACC2ZCH5</accession>